<reference evidence="2 3" key="1">
    <citation type="journal article" date="2015" name="Stand. Genomic Sci.">
        <title>Genomic Encyclopedia of Bacterial and Archaeal Type Strains, Phase III: the genomes of soil and plant-associated and newly described type strains.</title>
        <authorList>
            <person name="Whitman W.B."/>
            <person name="Woyke T."/>
            <person name="Klenk H.P."/>
            <person name="Zhou Y."/>
            <person name="Lilburn T.G."/>
            <person name="Beck B.J."/>
            <person name="De Vos P."/>
            <person name="Vandamme P."/>
            <person name="Eisen J.A."/>
            <person name="Garrity G."/>
            <person name="Hugenholtz P."/>
            <person name="Kyrpides N.C."/>
        </authorList>
    </citation>
    <scope>NUCLEOTIDE SEQUENCE [LARGE SCALE GENOMIC DNA]</scope>
    <source>
        <strain evidence="2 3">CGMCC 1.10136</strain>
    </source>
</reference>
<name>A0A562M358_9GAMM</name>
<evidence type="ECO:0000256" key="1">
    <source>
        <dbReference type="SAM" id="MobiDB-lite"/>
    </source>
</evidence>
<dbReference type="RefSeq" id="WP_144811357.1">
    <property type="nucleotide sequence ID" value="NZ_VLKP01000001.1"/>
</dbReference>
<dbReference type="Proteomes" id="UP000316471">
    <property type="component" value="Unassembled WGS sequence"/>
</dbReference>
<evidence type="ECO:0000313" key="3">
    <source>
        <dbReference type="Proteomes" id="UP000316471"/>
    </source>
</evidence>
<feature type="compositionally biased region" description="Low complexity" evidence="1">
    <location>
        <begin position="93"/>
        <end position="116"/>
    </location>
</feature>
<comment type="caution">
    <text evidence="2">The sequence shown here is derived from an EMBL/GenBank/DDBJ whole genome shotgun (WGS) entry which is preliminary data.</text>
</comment>
<accession>A0A562M358</accession>
<sequence>MGFEQLIEKVHQAEDALESRERAVVAHVRHVKASWRSAWTPGRIVVAGLASGFLVGRARPLRAAGDGGQWLQMITALSGLLASGSAQVAAQSADEAATEASQAAAAAAPEAAIAGATRVSPTSASSPGADPVHPDA</sequence>
<gene>
    <name evidence="2" type="ORF">IP93_00373</name>
</gene>
<protein>
    <recommendedName>
        <fullName evidence="4">Protein sip-5</fullName>
    </recommendedName>
</protein>
<dbReference type="EMBL" id="VLKP01000001">
    <property type="protein sequence ID" value="TWI14376.1"/>
    <property type="molecule type" value="Genomic_DNA"/>
</dbReference>
<evidence type="ECO:0008006" key="4">
    <source>
        <dbReference type="Google" id="ProtNLM"/>
    </source>
</evidence>
<organism evidence="2 3">
    <name type="scientific">Aerolutibacter ruishenii</name>
    <dbReference type="NCBI Taxonomy" id="686800"/>
    <lineage>
        <taxon>Bacteria</taxon>
        <taxon>Pseudomonadati</taxon>
        <taxon>Pseudomonadota</taxon>
        <taxon>Gammaproteobacteria</taxon>
        <taxon>Lysobacterales</taxon>
        <taxon>Lysobacteraceae</taxon>
        <taxon>Aerolutibacter</taxon>
    </lineage>
</organism>
<dbReference type="AlphaFoldDB" id="A0A562M358"/>
<dbReference type="OrthoDB" id="6027991at2"/>
<proteinExistence type="predicted"/>
<evidence type="ECO:0000313" key="2">
    <source>
        <dbReference type="EMBL" id="TWI14376.1"/>
    </source>
</evidence>
<feature type="region of interest" description="Disordered" evidence="1">
    <location>
        <begin position="93"/>
        <end position="136"/>
    </location>
</feature>
<keyword evidence="3" id="KW-1185">Reference proteome</keyword>